<dbReference type="Pfam" id="PF03883">
    <property type="entry name" value="H2O2_YaaD"/>
    <property type="match status" value="1"/>
</dbReference>
<gene>
    <name evidence="1" type="ORF">CQA76_06720</name>
</gene>
<dbReference type="GO" id="GO:0005829">
    <property type="term" value="C:cytosol"/>
    <property type="evidence" value="ECO:0007669"/>
    <property type="project" value="TreeGrafter"/>
</dbReference>
<dbReference type="Proteomes" id="UP000310353">
    <property type="component" value="Unassembled WGS sequence"/>
</dbReference>
<dbReference type="PANTHER" id="PTHR30283:SF4">
    <property type="entry name" value="PEROXIDE STRESS RESISTANCE PROTEIN YAAA"/>
    <property type="match status" value="1"/>
</dbReference>
<sequence>MKILFSPSENKNENCTQNPINENSFIFKELFTFRMQALSKYEEYIQHSNLEDLKELFGIKNENEINKFKHDLRKASTQSAITLYNGVSYEYLNFNSLSPESQNYILENTLIFSNLFGVVKANDTLPFYKFKQGAKLGNFTIEKFYKEHFSDALDEYLQNEEILDLRAGFYDKFYIPKKKFFAYKFIKNGKVVSHFAKAYRGILLALCANIKAKNNQEILDNLPSNLKLKEIQIKGLKEEITLEILDSI</sequence>
<proteinExistence type="predicted"/>
<dbReference type="PANTHER" id="PTHR30283">
    <property type="entry name" value="PEROXIDE STRESS RESPONSE PROTEIN YAAA"/>
    <property type="match status" value="1"/>
</dbReference>
<organism evidence="1 2">
    <name type="scientific">Campylobacter aviculae</name>
    <dbReference type="NCBI Taxonomy" id="2510190"/>
    <lineage>
        <taxon>Bacteria</taxon>
        <taxon>Pseudomonadati</taxon>
        <taxon>Campylobacterota</taxon>
        <taxon>Epsilonproteobacteria</taxon>
        <taxon>Campylobacterales</taxon>
        <taxon>Campylobacteraceae</taxon>
        <taxon>Campylobacter</taxon>
    </lineage>
</organism>
<dbReference type="InterPro" id="IPR005583">
    <property type="entry name" value="YaaA"/>
</dbReference>
<keyword evidence="2" id="KW-1185">Reference proteome</keyword>
<comment type="caution">
    <text evidence="1">The sequence shown here is derived from an EMBL/GenBank/DDBJ whole genome shotgun (WGS) entry which is preliminary data.</text>
</comment>
<dbReference type="EMBL" id="NXMA01000011">
    <property type="protein sequence ID" value="TKX31188.1"/>
    <property type="molecule type" value="Genomic_DNA"/>
</dbReference>
<dbReference type="RefSeq" id="WP_137622651.1">
    <property type="nucleotide sequence ID" value="NZ_NXMA01000011.1"/>
</dbReference>
<evidence type="ECO:0000313" key="2">
    <source>
        <dbReference type="Proteomes" id="UP000310353"/>
    </source>
</evidence>
<name>A0A4U7BHB4_9BACT</name>
<protein>
    <submittedName>
        <fullName evidence="1">Peroxide stress protein YaaA</fullName>
    </submittedName>
</protein>
<dbReference type="AlphaFoldDB" id="A0A4U7BHB4"/>
<reference evidence="1 2" key="1">
    <citation type="submission" date="2018-05" db="EMBL/GenBank/DDBJ databases">
        <title>Novel Campyloabacter and Helicobacter Species and Strains.</title>
        <authorList>
            <person name="Mannion A.J."/>
            <person name="Shen Z."/>
            <person name="Fox J.G."/>
        </authorList>
    </citation>
    <scope>NUCLEOTIDE SEQUENCE [LARGE SCALE GENOMIC DNA]</scope>
    <source>
        <strain evidence="2">MIT17-670</strain>
    </source>
</reference>
<dbReference type="OrthoDB" id="3210767at2"/>
<accession>A0A4U7BHB4</accession>
<evidence type="ECO:0000313" key="1">
    <source>
        <dbReference type="EMBL" id="TKX31188.1"/>
    </source>
</evidence>
<dbReference type="GO" id="GO:0033194">
    <property type="term" value="P:response to hydroperoxide"/>
    <property type="evidence" value="ECO:0007669"/>
    <property type="project" value="TreeGrafter"/>
</dbReference>